<protein>
    <recommendedName>
        <fullName evidence="1">Integrase zinc-binding domain-containing protein</fullName>
    </recommendedName>
</protein>
<feature type="domain" description="Integrase zinc-binding" evidence="1">
    <location>
        <begin position="120"/>
        <end position="173"/>
    </location>
</feature>
<evidence type="ECO:0000313" key="2">
    <source>
        <dbReference type="EMBL" id="CAH2106874.1"/>
    </source>
</evidence>
<sequence>MEGRFIVKLPFKTEHSRCQNGKLFEMAARRFMSLEKKLQSNQDFQREYTKKNSVKQVQGIEFKNEIKQLRSRGCVPKESKIRNLCPIFDEIGILRVGGRIQQSKVDYDTQHPIILPAKSHLSRLLIMNAHKKTWHSGPQIMLNYLRSKYWILRAKDQVKKYYRECTTCIRYSKKTTQQLMGQLPEVRLKPSPPFSSGNIKDCLE</sequence>
<gene>
    <name evidence="2" type="ORF">EEDITHA_LOCUS20955</name>
</gene>
<proteinExistence type="predicted"/>
<dbReference type="Gene3D" id="1.10.340.70">
    <property type="match status" value="1"/>
</dbReference>
<keyword evidence="3" id="KW-1185">Reference proteome</keyword>
<evidence type="ECO:0000259" key="1">
    <source>
        <dbReference type="Pfam" id="PF17921"/>
    </source>
</evidence>
<dbReference type="PANTHER" id="PTHR47331:SF2">
    <property type="match status" value="1"/>
</dbReference>
<organism evidence="2 3">
    <name type="scientific">Euphydryas editha</name>
    <name type="common">Edith's checkerspot</name>
    <dbReference type="NCBI Taxonomy" id="104508"/>
    <lineage>
        <taxon>Eukaryota</taxon>
        <taxon>Metazoa</taxon>
        <taxon>Ecdysozoa</taxon>
        <taxon>Arthropoda</taxon>
        <taxon>Hexapoda</taxon>
        <taxon>Insecta</taxon>
        <taxon>Pterygota</taxon>
        <taxon>Neoptera</taxon>
        <taxon>Endopterygota</taxon>
        <taxon>Lepidoptera</taxon>
        <taxon>Glossata</taxon>
        <taxon>Ditrysia</taxon>
        <taxon>Papilionoidea</taxon>
        <taxon>Nymphalidae</taxon>
        <taxon>Nymphalinae</taxon>
        <taxon>Euphydryas</taxon>
    </lineage>
</organism>
<accession>A0AAU9V5V5</accession>
<name>A0AAU9V5V5_EUPED</name>
<dbReference type="AlphaFoldDB" id="A0AAU9V5V5"/>
<dbReference type="InterPro" id="IPR041588">
    <property type="entry name" value="Integrase_H2C2"/>
</dbReference>
<reference evidence="2" key="1">
    <citation type="submission" date="2022-03" db="EMBL/GenBank/DDBJ databases">
        <authorList>
            <person name="Tunstrom K."/>
        </authorList>
    </citation>
    <scope>NUCLEOTIDE SEQUENCE</scope>
</reference>
<dbReference type="EMBL" id="CAKOGL010000030">
    <property type="protein sequence ID" value="CAH2106874.1"/>
    <property type="molecule type" value="Genomic_DNA"/>
</dbReference>
<dbReference type="PANTHER" id="PTHR47331">
    <property type="entry name" value="PHD-TYPE DOMAIN-CONTAINING PROTEIN"/>
    <property type="match status" value="1"/>
</dbReference>
<dbReference type="Pfam" id="PF17921">
    <property type="entry name" value="Integrase_H2C2"/>
    <property type="match status" value="1"/>
</dbReference>
<evidence type="ECO:0000313" key="3">
    <source>
        <dbReference type="Proteomes" id="UP001153954"/>
    </source>
</evidence>
<dbReference type="Proteomes" id="UP001153954">
    <property type="component" value="Unassembled WGS sequence"/>
</dbReference>
<comment type="caution">
    <text evidence="2">The sequence shown here is derived from an EMBL/GenBank/DDBJ whole genome shotgun (WGS) entry which is preliminary data.</text>
</comment>